<reference evidence="3 4" key="1">
    <citation type="journal article" date="2016" name="Nat. Commun.">
        <title>Thousands of microbial genomes shed light on interconnected biogeochemical processes in an aquifer system.</title>
        <authorList>
            <person name="Anantharaman K."/>
            <person name="Brown C.T."/>
            <person name="Hug L.A."/>
            <person name="Sharon I."/>
            <person name="Castelle C.J."/>
            <person name="Probst A.J."/>
            <person name="Thomas B.C."/>
            <person name="Singh A."/>
            <person name="Wilkins M.J."/>
            <person name="Karaoz U."/>
            <person name="Brodie E.L."/>
            <person name="Williams K.H."/>
            <person name="Hubbard S.S."/>
            <person name="Banfield J.F."/>
        </authorList>
    </citation>
    <scope>NUCLEOTIDE SEQUENCE [LARGE SCALE GENOMIC DNA]</scope>
</reference>
<sequence>MVDLSIIIVTYNTSEMTGKCLKILQKCLSKEEDLSSEVVVVDNASKDNTLITLKNIEQLFNEQKIGLTVVHNSQNLGYSKANNKGASISKGKYLLFLNSDVLIEDISFKNLLAQLQNDSKLAGLTVKVVLPDGNLDPASHRGFPTIWRSFSYFSGLEKIFGKIPGLNRLFGGYHLTSRSLKNIHEIDSPTGAFYLIKRDVFEEVGGFDEDFFMYGEDIDLSYRIKSLGYKIIYTPSYKVTHLKYQSGLQSEDRQTKSKTKQHFYDAMKIFYRKHYERKTPKIITNIIFSVINKKAGTA</sequence>
<gene>
    <name evidence="3" type="ORF">A3B50_01995</name>
</gene>
<feature type="domain" description="Glycosyltransferase 2-like" evidence="1">
    <location>
        <begin position="5"/>
        <end position="163"/>
    </location>
</feature>
<dbReference type="PANTHER" id="PTHR43179:SF7">
    <property type="entry name" value="RHAMNOSYLTRANSFERASE WBBL"/>
    <property type="match status" value="1"/>
</dbReference>
<dbReference type="Proteomes" id="UP000178558">
    <property type="component" value="Unassembled WGS sequence"/>
</dbReference>
<name>A0A1F7J4J1_9BACT</name>
<dbReference type="Pfam" id="PF13632">
    <property type="entry name" value="Glyco_trans_2_3"/>
    <property type="match status" value="1"/>
</dbReference>
<dbReference type="SUPFAM" id="SSF53448">
    <property type="entry name" value="Nucleotide-diphospho-sugar transferases"/>
    <property type="match status" value="1"/>
</dbReference>
<organism evidence="3 4">
    <name type="scientific">Candidatus Roizmanbacteria bacterium RIFCSPLOWO2_01_FULL_40_42</name>
    <dbReference type="NCBI Taxonomy" id="1802066"/>
    <lineage>
        <taxon>Bacteria</taxon>
        <taxon>Candidatus Roizmaniibacteriota</taxon>
    </lineage>
</organism>
<dbReference type="AlphaFoldDB" id="A0A1F7J4J1"/>
<proteinExistence type="predicted"/>
<dbReference type="Pfam" id="PF00535">
    <property type="entry name" value="Glycos_transf_2"/>
    <property type="match status" value="1"/>
</dbReference>
<evidence type="ECO:0000313" key="3">
    <source>
        <dbReference type="EMBL" id="OGK50534.1"/>
    </source>
</evidence>
<accession>A0A1F7J4J1</accession>
<dbReference type="EMBL" id="MGAQ01000015">
    <property type="protein sequence ID" value="OGK50534.1"/>
    <property type="molecule type" value="Genomic_DNA"/>
</dbReference>
<protein>
    <recommendedName>
        <fullName evidence="1 2">Glycosyltransferase 2-like domain-containing protein</fullName>
    </recommendedName>
</protein>
<feature type="domain" description="Glycosyltransferase 2-like" evidence="2">
    <location>
        <begin position="182"/>
        <end position="257"/>
    </location>
</feature>
<dbReference type="CDD" id="cd04186">
    <property type="entry name" value="GT_2_like_c"/>
    <property type="match status" value="1"/>
</dbReference>
<comment type="caution">
    <text evidence="3">The sequence shown here is derived from an EMBL/GenBank/DDBJ whole genome shotgun (WGS) entry which is preliminary data.</text>
</comment>
<dbReference type="PANTHER" id="PTHR43179">
    <property type="entry name" value="RHAMNOSYLTRANSFERASE WBBL"/>
    <property type="match status" value="1"/>
</dbReference>
<dbReference type="Gene3D" id="3.90.550.10">
    <property type="entry name" value="Spore Coat Polysaccharide Biosynthesis Protein SpsA, Chain A"/>
    <property type="match status" value="1"/>
</dbReference>
<evidence type="ECO:0000259" key="2">
    <source>
        <dbReference type="Pfam" id="PF13632"/>
    </source>
</evidence>
<evidence type="ECO:0000259" key="1">
    <source>
        <dbReference type="Pfam" id="PF00535"/>
    </source>
</evidence>
<dbReference type="InterPro" id="IPR001173">
    <property type="entry name" value="Glyco_trans_2-like"/>
</dbReference>
<dbReference type="InterPro" id="IPR029044">
    <property type="entry name" value="Nucleotide-diphossugar_trans"/>
</dbReference>
<evidence type="ECO:0000313" key="4">
    <source>
        <dbReference type="Proteomes" id="UP000178558"/>
    </source>
</evidence>